<comment type="caution">
    <text evidence="2">The sequence shown here is derived from an EMBL/GenBank/DDBJ whole genome shotgun (WGS) entry which is preliminary data.</text>
</comment>
<reference evidence="2 3" key="1">
    <citation type="submission" date="2023-06" db="EMBL/GenBank/DDBJ databases">
        <title>Actinomycetospora Odt1-22.</title>
        <authorList>
            <person name="Supong K."/>
        </authorList>
    </citation>
    <scope>NUCLEOTIDE SEQUENCE [LARGE SCALE GENOMIC DNA]</scope>
    <source>
        <strain evidence="2 3">Odt1-22</strain>
    </source>
</reference>
<feature type="compositionally biased region" description="Pro residues" evidence="1">
    <location>
        <begin position="104"/>
        <end position="115"/>
    </location>
</feature>
<feature type="region of interest" description="Disordered" evidence="1">
    <location>
        <begin position="1"/>
        <end position="75"/>
    </location>
</feature>
<dbReference type="EMBL" id="JASVWF010000001">
    <property type="protein sequence ID" value="MDL5155678.1"/>
    <property type="molecule type" value="Genomic_DNA"/>
</dbReference>
<sequence length="134" mass="13318">MAERGSCEAGSDTVAAGSEVGEVGEVSGMGSVSRMVTLRSTPRREPVAAPAWAPAGTGAWSPESTGASSVLPAGVEVPFAPDPEAAAFLNAPRRPLGFYVAPFGTPPFGNPPSRPAPGGSVDGPEWGPAYPAGA</sequence>
<name>A0ABT7M4S1_9PSEU</name>
<keyword evidence="3" id="KW-1185">Reference proteome</keyword>
<dbReference type="RefSeq" id="WP_286051771.1">
    <property type="nucleotide sequence ID" value="NZ_JASVWF010000001.1"/>
</dbReference>
<feature type="compositionally biased region" description="Low complexity" evidence="1">
    <location>
        <begin position="17"/>
        <end position="33"/>
    </location>
</feature>
<evidence type="ECO:0000313" key="2">
    <source>
        <dbReference type="EMBL" id="MDL5155678.1"/>
    </source>
</evidence>
<feature type="region of interest" description="Disordered" evidence="1">
    <location>
        <begin position="104"/>
        <end position="134"/>
    </location>
</feature>
<evidence type="ECO:0000256" key="1">
    <source>
        <dbReference type="SAM" id="MobiDB-lite"/>
    </source>
</evidence>
<dbReference type="Proteomes" id="UP001231924">
    <property type="component" value="Unassembled WGS sequence"/>
</dbReference>
<protein>
    <submittedName>
        <fullName evidence="2">Uncharacterized protein</fullName>
    </submittedName>
</protein>
<accession>A0ABT7M4S1</accession>
<feature type="compositionally biased region" description="Low complexity" evidence="1">
    <location>
        <begin position="48"/>
        <end position="60"/>
    </location>
</feature>
<evidence type="ECO:0000313" key="3">
    <source>
        <dbReference type="Proteomes" id="UP001231924"/>
    </source>
</evidence>
<organism evidence="2 3">
    <name type="scientific">Actinomycetospora termitidis</name>
    <dbReference type="NCBI Taxonomy" id="3053470"/>
    <lineage>
        <taxon>Bacteria</taxon>
        <taxon>Bacillati</taxon>
        <taxon>Actinomycetota</taxon>
        <taxon>Actinomycetes</taxon>
        <taxon>Pseudonocardiales</taxon>
        <taxon>Pseudonocardiaceae</taxon>
        <taxon>Actinomycetospora</taxon>
    </lineage>
</organism>
<gene>
    <name evidence="2" type="ORF">QRT03_06915</name>
</gene>
<proteinExistence type="predicted"/>